<dbReference type="Proteomes" id="UP000550707">
    <property type="component" value="Unassembled WGS sequence"/>
</dbReference>
<protein>
    <submittedName>
        <fullName evidence="2">Uncharacterized protein</fullName>
    </submittedName>
</protein>
<reference evidence="2 3" key="1">
    <citation type="journal article" date="2020" name="Nature">
        <title>Six reference-quality genomes reveal evolution of bat adaptations.</title>
        <authorList>
            <person name="Jebb D."/>
            <person name="Huang Z."/>
            <person name="Pippel M."/>
            <person name="Hughes G.M."/>
            <person name="Lavrichenko K."/>
            <person name="Devanna P."/>
            <person name="Winkler S."/>
            <person name="Jermiin L.S."/>
            <person name="Skirmuntt E.C."/>
            <person name="Katzourakis A."/>
            <person name="Burkitt-Gray L."/>
            <person name="Ray D.A."/>
            <person name="Sullivan K.A.M."/>
            <person name="Roscito J.G."/>
            <person name="Kirilenko B.M."/>
            <person name="Davalos L.M."/>
            <person name="Corthals A.P."/>
            <person name="Power M.L."/>
            <person name="Jones G."/>
            <person name="Ransome R.D."/>
            <person name="Dechmann D.K.N."/>
            <person name="Locatelli A.G."/>
            <person name="Puechmaille S.J."/>
            <person name="Fedrigo O."/>
            <person name="Jarvis E.D."/>
            <person name="Hiller M."/>
            <person name="Vernes S.C."/>
            <person name="Myers E.W."/>
            <person name="Teeling E.C."/>
        </authorList>
    </citation>
    <scope>NUCLEOTIDE SEQUENCE [LARGE SCALE GENOMIC DNA]</scope>
    <source>
        <strain evidence="2">MMolMol1</strain>
        <tissue evidence="2">Muscle</tissue>
    </source>
</reference>
<name>A0A7J8CSC2_MOLMO</name>
<accession>A0A7J8CSC2</accession>
<organism evidence="2 3">
    <name type="scientific">Molossus molossus</name>
    <name type="common">Pallas' mastiff bat</name>
    <name type="synonym">Vespertilio molossus</name>
    <dbReference type="NCBI Taxonomy" id="27622"/>
    <lineage>
        <taxon>Eukaryota</taxon>
        <taxon>Metazoa</taxon>
        <taxon>Chordata</taxon>
        <taxon>Craniata</taxon>
        <taxon>Vertebrata</taxon>
        <taxon>Euteleostomi</taxon>
        <taxon>Mammalia</taxon>
        <taxon>Eutheria</taxon>
        <taxon>Laurasiatheria</taxon>
        <taxon>Chiroptera</taxon>
        <taxon>Yangochiroptera</taxon>
        <taxon>Molossidae</taxon>
        <taxon>Molossus</taxon>
    </lineage>
</organism>
<feature type="compositionally biased region" description="Polar residues" evidence="1">
    <location>
        <begin position="38"/>
        <end position="52"/>
    </location>
</feature>
<comment type="caution">
    <text evidence="2">The sequence shown here is derived from an EMBL/GenBank/DDBJ whole genome shotgun (WGS) entry which is preliminary data.</text>
</comment>
<keyword evidence="3" id="KW-1185">Reference proteome</keyword>
<evidence type="ECO:0000256" key="1">
    <source>
        <dbReference type="SAM" id="MobiDB-lite"/>
    </source>
</evidence>
<evidence type="ECO:0000313" key="3">
    <source>
        <dbReference type="Proteomes" id="UP000550707"/>
    </source>
</evidence>
<evidence type="ECO:0000313" key="2">
    <source>
        <dbReference type="EMBL" id="KAF6413649.1"/>
    </source>
</evidence>
<gene>
    <name evidence="2" type="ORF">HJG59_009818</name>
</gene>
<feature type="region of interest" description="Disordered" evidence="1">
    <location>
        <begin position="38"/>
        <end position="80"/>
    </location>
</feature>
<proteinExistence type="predicted"/>
<dbReference type="AlphaFoldDB" id="A0A7J8CSC2"/>
<sequence>MHARGPCGCAETPGMVPSGGAHCHEWLVDSSRKDRLFCNSSHPPNLKDSGNTEAFPGSRGPGRLPTLPDGSPPHSRSASCRTSCVSRTYPCPTLGSLPSRERKEPMRGARGRCYGKAAEGPVPGPGSLCDPFSATWKQGGRTSPCDQEDTTDRGRSPFATMKRYWHSPRVQRTCWSLRL</sequence>
<dbReference type="EMBL" id="JACASF010000020">
    <property type="protein sequence ID" value="KAF6413649.1"/>
    <property type="molecule type" value="Genomic_DNA"/>
</dbReference>
<dbReference type="InParanoid" id="A0A7J8CSC2"/>